<feature type="transmembrane region" description="Helical" evidence="1">
    <location>
        <begin position="214"/>
        <end position="238"/>
    </location>
</feature>
<proteinExistence type="predicted"/>
<comment type="caution">
    <text evidence="2">The sequence shown here is derived from an EMBL/GenBank/DDBJ whole genome shotgun (WGS) entry which is preliminary data.</text>
</comment>
<feature type="transmembrane region" description="Helical" evidence="1">
    <location>
        <begin position="60"/>
        <end position="79"/>
    </location>
</feature>
<evidence type="ECO:0000256" key="1">
    <source>
        <dbReference type="SAM" id="Phobius"/>
    </source>
</evidence>
<feature type="transmembrane region" description="Helical" evidence="1">
    <location>
        <begin position="20"/>
        <end position="40"/>
    </location>
</feature>
<gene>
    <name evidence="2" type="ORF">IQ24_03266</name>
</gene>
<dbReference type="EMBL" id="VLKU01000011">
    <property type="protein sequence ID" value="TWI31041.1"/>
    <property type="molecule type" value="Genomic_DNA"/>
</dbReference>
<feature type="transmembrane region" description="Helical" evidence="1">
    <location>
        <begin position="180"/>
        <end position="202"/>
    </location>
</feature>
<feature type="transmembrane region" description="Helical" evidence="1">
    <location>
        <begin position="138"/>
        <end position="159"/>
    </location>
</feature>
<dbReference type="AlphaFoldDB" id="A0A562NGK6"/>
<evidence type="ECO:0000313" key="3">
    <source>
        <dbReference type="Proteomes" id="UP000316225"/>
    </source>
</evidence>
<keyword evidence="1" id="KW-0812">Transmembrane</keyword>
<keyword evidence="3" id="KW-1185">Reference proteome</keyword>
<sequence>MLAYQIIRHSCSLLLRNWRAFLTIAALPALLLVLSNTLRIKFINAKFAPDPYAAAPSPGLLILSALLTLASLLWVAVGWHRFVLLNEPPRLLPRIMPGRMLAYLGYSILISLLLLLILGPVLFLLAFSVNMASPPGRILLFLLSVGVTVIALRLGAGLPGAALGEHDPLARAWQATKNHLGVFVLLAFICILARHLMSYLVIQGLIAMPDSEPLTIGLIATVVDGLVAMISLSVLTTLQGYFVQGRSLG</sequence>
<name>A0A562NGK6_9RHOB</name>
<evidence type="ECO:0000313" key="2">
    <source>
        <dbReference type="EMBL" id="TWI31041.1"/>
    </source>
</evidence>
<dbReference type="Proteomes" id="UP000316225">
    <property type="component" value="Unassembled WGS sequence"/>
</dbReference>
<keyword evidence="1" id="KW-0472">Membrane</keyword>
<accession>A0A562NGK6</accession>
<protein>
    <submittedName>
        <fullName evidence="2">Uncharacterized protein</fullName>
    </submittedName>
</protein>
<reference evidence="2 3" key="1">
    <citation type="journal article" date="2015" name="Stand. Genomic Sci.">
        <title>Genomic Encyclopedia of Bacterial and Archaeal Type Strains, Phase III: the genomes of soil and plant-associated and newly described type strains.</title>
        <authorList>
            <person name="Whitman W.B."/>
            <person name="Woyke T."/>
            <person name="Klenk H.P."/>
            <person name="Zhou Y."/>
            <person name="Lilburn T.G."/>
            <person name="Beck B.J."/>
            <person name="De Vos P."/>
            <person name="Vandamme P."/>
            <person name="Eisen J.A."/>
            <person name="Garrity G."/>
            <person name="Hugenholtz P."/>
            <person name="Kyrpides N.C."/>
        </authorList>
    </citation>
    <scope>NUCLEOTIDE SEQUENCE [LARGE SCALE GENOMIC DNA]</scope>
    <source>
        <strain evidence="2 3">CGMCC 1.5364</strain>
    </source>
</reference>
<organism evidence="2 3">
    <name type="scientific">Paracoccus sulfuroxidans</name>
    <dbReference type="NCBI Taxonomy" id="384678"/>
    <lineage>
        <taxon>Bacteria</taxon>
        <taxon>Pseudomonadati</taxon>
        <taxon>Pseudomonadota</taxon>
        <taxon>Alphaproteobacteria</taxon>
        <taxon>Rhodobacterales</taxon>
        <taxon>Paracoccaceae</taxon>
        <taxon>Paracoccus</taxon>
    </lineage>
</organism>
<keyword evidence="1" id="KW-1133">Transmembrane helix</keyword>
<feature type="transmembrane region" description="Helical" evidence="1">
    <location>
        <begin position="100"/>
        <end position="126"/>
    </location>
</feature>